<dbReference type="SUPFAM" id="SSF56322">
    <property type="entry name" value="ADC synthase"/>
    <property type="match status" value="1"/>
</dbReference>
<comment type="similarity">
    <text evidence="2">Belongs to the isochorismate synthase family.</text>
</comment>
<gene>
    <name evidence="7" type="ORF">KA717_36875</name>
</gene>
<reference evidence="7" key="1">
    <citation type="submission" date="2021-04" db="EMBL/GenBank/DDBJ databases">
        <title>Genome sequence of Woronichinia naegeliana from Washington state freshwater lake bloom.</title>
        <authorList>
            <person name="Dreher T.W."/>
        </authorList>
    </citation>
    <scope>NUCLEOTIDE SEQUENCE</scope>
    <source>
        <strain evidence="7">WA131</strain>
    </source>
</reference>
<dbReference type="Proteomes" id="UP001065613">
    <property type="component" value="Chromosome"/>
</dbReference>
<keyword evidence="4 7" id="KW-0413">Isomerase</keyword>
<dbReference type="KEGG" id="wna:KA717_36875"/>
<dbReference type="Gene3D" id="3.60.120.10">
    <property type="entry name" value="Anthranilate synthase"/>
    <property type="match status" value="1"/>
</dbReference>
<dbReference type="InterPro" id="IPR005801">
    <property type="entry name" value="ADC_synthase"/>
</dbReference>
<evidence type="ECO:0000256" key="3">
    <source>
        <dbReference type="ARBA" id="ARBA00012824"/>
    </source>
</evidence>
<dbReference type="PANTHER" id="PTHR42839:SF2">
    <property type="entry name" value="ISOCHORISMATE SYNTHASE ENTC"/>
    <property type="match status" value="1"/>
</dbReference>
<evidence type="ECO:0000256" key="2">
    <source>
        <dbReference type="ARBA" id="ARBA00005297"/>
    </source>
</evidence>
<accession>A0A977KYW6</accession>
<dbReference type="InterPro" id="IPR015890">
    <property type="entry name" value="Chorismate_C"/>
</dbReference>
<dbReference type="InterPro" id="IPR004561">
    <property type="entry name" value="IsoChor_synthase"/>
</dbReference>
<name>A0A977KYW6_9CYAN</name>
<evidence type="ECO:0000256" key="1">
    <source>
        <dbReference type="ARBA" id="ARBA00000799"/>
    </source>
</evidence>
<dbReference type="NCBIfam" id="TIGR00543">
    <property type="entry name" value="isochor_syn"/>
    <property type="match status" value="1"/>
</dbReference>
<protein>
    <recommendedName>
        <fullName evidence="3">isochorismate synthase</fullName>
        <ecNumber evidence="3">5.4.4.2</ecNumber>
    </recommendedName>
    <alternativeName>
        <fullName evidence="5">Isochorismate mutase</fullName>
    </alternativeName>
</protein>
<evidence type="ECO:0000313" key="7">
    <source>
        <dbReference type="EMBL" id="UXE60945.1"/>
    </source>
</evidence>
<dbReference type="AlphaFoldDB" id="A0A977KYW6"/>
<proteinExistence type="inferred from homology"/>
<feature type="domain" description="Chorismate-utilising enzyme C-terminal" evidence="6">
    <location>
        <begin position="219"/>
        <end position="467"/>
    </location>
</feature>
<evidence type="ECO:0000256" key="4">
    <source>
        <dbReference type="ARBA" id="ARBA00023235"/>
    </source>
</evidence>
<evidence type="ECO:0000259" key="6">
    <source>
        <dbReference type="Pfam" id="PF00425"/>
    </source>
</evidence>
<dbReference type="PANTHER" id="PTHR42839">
    <property type="entry name" value="ISOCHORISMATE SYNTHASE ENTC"/>
    <property type="match status" value="1"/>
</dbReference>
<evidence type="ECO:0000256" key="5">
    <source>
        <dbReference type="ARBA" id="ARBA00041564"/>
    </source>
</evidence>
<dbReference type="EC" id="5.4.4.2" evidence="3"/>
<sequence length="476" mass="53304">MSVAVPVIPPLPNLLDDEQELYQFLLACQEKLRGNQGKIFNFSQSIPFADPLSVLAAIQPQDCIHFYGENRHKEEAILGYGVTNSFELSDGSRFRQSQTFLQACFQQIVTIPGKNGLTLPPQIFCGFTFFETSHPQSPFPTAFLFLPQLQLLKKRNQCFLSCNIALDKTVNIRFLVKQIYRQLQWLKNPTESLYFSEISPLINPLLQPIPVNSALNIQTSIQTILKSIQNHHFSKVVLAQAMDVWGQQNFQVDQCLQRLRHSYQDCYLFSIGNGRGSCFIGASPERLLSIHKDQLVTDALAGSAPRGLTPQEDAQFAHQLLQSNKERREHQAVIEFIVQRLTELGLTPQRSPLKLLKLSNIQHLWTPIHAQLKPSLHPLDILAKLHPTPAVAGVPTQIACQMIQAHENFDRSLYAAPLGWVDAQGNSEFIVGIRSALIHQNQARLFAGAGIVAGSEASKELAEINLKLQTLLKALV</sequence>
<organism evidence="7">
    <name type="scientific">Woronichinia naegeliana WA131</name>
    <dbReference type="NCBI Taxonomy" id="2824559"/>
    <lineage>
        <taxon>Bacteria</taxon>
        <taxon>Bacillati</taxon>
        <taxon>Cyanobacteriota</taxon>
        <taxon>Cyanophyceae</taxon>
        <taxon>Synechococcales</taxon>
        <taxon>Coelosphaeriaceae</taxon>
        <taxon>Woronichinia</taxon>
    </lineage>
</organism>
<dbReference type="Pfam" id="PF00425">
    <property type="entry name" value="Chorismate_bind"/>
    <property type="match status" value="1"/>
</dbReference>
<comment type="catalytic activity">
    <reaction evidence="1">
        <text>chorismate = isochorismate</text>
        <dbReference type="Rhea" id="RHEA:18985"/>
        <dbReference type="ChEBI" id="CHEBI:29748"/>
        <dbReference type="ChEBI" id="CHEBI:29780"/>
        <dbReference type="EC" id="5.4.4.2"/>
    </reaction>
</comment>
<dbReference type="EMBL" id="CP073041">
    <property type="protein sequence ID" value="UXE60945.1"/>
    <property type="molecule type" value="Genomic_DNA"/>
</dbReference>
<dbReference type="GO" id="GO:0008909">
    <property type="term" value="F:isochorismate synthase activity"/>
    <property type="evidence" value="ECO:0007669"/>
    <property type="project" value="UniProtKB-EC"/>
</dbReference>